<keyword evidence="2" id="KW-1185">Reference proteome</keyword>
<sequence>MFPYIVQAVKLVIPDVEEDLLGSDYCESHLLTLLPDARIVRGNIERVSGHLRYKDSEKLNYEVSKYLLRIPYKKQSEQYESMIAEIYCRQLSEFERQLEAISFSLAIELC</sequence>
<name>A0AA36BM05_OCTVU</name>
<dbReference type="AlphaFoldDB" id="A0AA36BM05"/>
<dbReference type="EMBL" id="OX597832">
    <property type="protein sequence ID" value="CAI9736644.1"/>
    <property type="molecule type" value="Genomic_DNA"/>
</dbReference>
<proteinExistence type="predicted"/>
<accession>A0AA36BM05</accession>
<gene>
    <name evidence="1" type="ORF">OCTVUL_1B023197</name>
</gene>
<reference evidence="1" key="1">
    <citation type="submission" date="2023-08" db="EMBL/GenBank/DDBJ databases">
        <authorList>
            <person name="Alioto T."/>
            <person name="Alioto T."/>
            <person name="Gomez Garrido J."/>
        </authorList>
    </citation>
    <scope>NUCLEOTIDE SEQUENCE</scope>
</reference>
<evidence type="ECO:0000313" key="2">
    <source>
        <dbReference type="Proteomes" id="UP001162480"/>
    </source>
</evidence>
<evidence type="ECO:0000313" key="1">
    <source>
        <dbReference type="EMBL" id="CAI9736644.1"/>
    </source>
</evidence>
<dbReference type="Proteomes" id="UP001162480">
    <property type="component" value="Chromosome 19"/>
</dbReference>
<protein>
    <submittedName>
        <fullName evidence="1">Uncharacterized protein</fullName>
    </submittedName>
</protein>
<organism evidence="1 2">
    <name type="scientific">Octopus vulgaris</name>
    <name type="common">Common octopus</name>
    <dbReference type="NCBI Taxonomy" id="6645"/>
    <lineage>
        <taxon>Eukaryota</taxon>
        <taxon>Metazoa</taxon>
        <taxon>Spiralia</taxon>
        <taxon>Lophotrochozoa</taxon>
        <taxon>Mollusca</taxon>
        <taxon>Cephalopoda</taxon>
        <taxon>Coleoidea</taxon>
        <taxon>Octopodiformes</taxon>
        <taxon>Octopoda</taxon>
        <taxon>Incirrata</taxon>
        <taxon>Octopodidae</taxon>
        <taxon>Octopus</taxon>
    </lineage>
</organism>